<proteinExistence type="predicted"/>
<accession>A0ABP8FCX8</accession>
<dbReference type="SUPFAM" id="SSF53756">
    <property type="entry name" value="UDP-Glycosyltransferase/glycogen phosphorylase"/>
    <property type="match status" value="1"/>
</dbReference>
<gene>
    <name evidence="2" type="ORF">GCM10023143_02030</name>
</gene>
<reference evidence="3" key="1">
    <citation type="journal article" date="2019" name="Int. J. Syst. Evol. Microbiol.">
        <title>The Global Catalogue of Microorganisms (GCM) 10K type strain sequencing project: providing services to taxonomists for standard genome sequencing and annotation.</title>
        <authorList>
            <consortium name="The Broad Institute Genomics Platform"/>
            <consortium name="The Broad Institute Genome Sequencing Center for Infectious Disease"/>
            <person name="Wu L."/>
            <person name="Ma J."/>
        </authorList>
    </citation>
    <scope>NUCLEOTIDE SEQUENCE [LARGE SCALE GENOMIC DNA]</scope>
    <source>
        <strain evidence="3">JCM 17664</strain>
    </source>
</reference>
<keyword evidence="3" id="KW-1185">Reference proteome</keyword>
<evidence type="ECO:0000259" key="1">
    <source>
        <dbReference type="Pfam" id="PF04101"/>
    </source>
</evidence>
<protein>
    <submittedName>
        <fullName evidence="2">Glycosyltransferase</fullName>
    </submittedName>
</protein>
<sequence>MSFSFPQPKRILVAPLDWGLGHATRCIPIIRELTALGCEVLIGAEGKHAALLQQEFPRLSILPLPGYRITYADKGSGFGIKMLRQVPKLGKAIRRERRWLEEMVIEYKIDAVISDNRLGLFHKRIPCVIMTHQLLVKSPFHPSTDRWLQRINYFFINRFRECWVVDFEGPANLAGILSHPKHMPRHVRYLGALSRFESLPGIEKKYDLLVLISGPEPQRTHFEKSILRQLPQLPLKALVVSGQPGNTYDRMISATVRQVNHLDAGALAAAIDAAALVLTRSGYTTVMDLVRMRKKAVLVPTPGQTEQVYLGDYLMQKGYFYSVAQEGFALEQTLQACRNFRFQPLPEADMEQYKAVVTEFVKSL</sequence>
<dbReference type="RefSeq" id="WP_344973895.1">
    <property type="nucleotide sequence ID" value="NZ_BAABFN010000001.1"/>
</dbReference>
<dbReference type="InterPro" id="IPR007235">
    <property type="entry name" value="Glyco_trans_28_C"/>
</dbReference>
<dbReference type="Proteomes" id="UP001501207">
    <property type="component" value="Unassembled WGS sequence"/>
</dbReference>
<evidence type="ECO:0000313" key="2">
    <source>
        <dbReference type="EMBL" id="GAA4300754.1"/>
    </source>
</evidence>
<feature type="domain" description="Glycosyl transferase family 28 C-terminal" evidence="1">
    <location>
        <begin position="267"/>
        <end position="350"/>
    </location>
</feature>
<dbReference type="PANTHER" id="PTHR21015">
    <property type="entry name" value="UDP-N-ACETYLGLUCOSAMINE--N-ACETYLMURAMYL-(PENTAPEPTIDE) PYROPHOSPHORYL-UNDECAPRENOL N-ACETYLGLUCOSAMINE TRANSFERASE 1"/>
    <property type="match status" value="1"/>
</dbReference>
<name>A0ABP8FCX8_9BACT</name>
<dbReference type="EMBL" id="BAABFN010000001">
    <property type="protein sequence ID" value="GAA4300754.1"/>
    <property type="molecule type" value="Genomic_DNA"/>
</dbReference>
<organism evidence="2 3">
    <name type="scientific">Compostibacter hankyongensis</name>
    <dbReference type="NCBI Taxonomy" id="1007089"/>
    <lineage>
        <taxon>Bacteria</taxon>
        <taxon>Pseudomonadati</taxon>
        <taxon>Bacteroidota</taxon>
        <taxon>Chitinophagia</taxon>
        <taxon>Chitinophagales</taxon>
        <taxon>Chitinophagaceae</taxon>
        <taxon>Compostibacter</taxon>
    </lineage>
</organism>
<comment type="caution">
    <text evidence="2">The sequence shown here is derived from an EMBL/GenBank/DDBJ whole genome shotgun (WGS) entry which is preliminary data.</text>
</comment>
<dbReference type="Pfam" id="PF04101">
    <property type="entry name" value="Glyco_tran_28_C"/>
    <property type="match status" value="1"/>
</dbReference>
<evidence type="ECO:0000313" key="3">
    <source>
        <dbReference type="Proteomes" id="UP001501207"/>
    </source>
</evidence>
<dbReference type="PANTHER" id="PTHR21015:SF22">
    <property type="entry name" value="GLYCOSYLTRANSFERASE"/>
    <property type="match status" value="1"/>
</dbReference>
<dbReference type="Gene3D" id="3.40.50.2000">
    <property type="entry name" value="Glycogen Phosphorylase B"/>
    <property type="match status" value="1"/>
</dbReference>